<sequence>MTRRCPACRRVLTVPRSLVSQNKCRFQQDGFDLDLSYVHPRIIVMGYPAVGVELLYRNPRSEVRLFLEERHAGDYFVFNFCSEPKRRSTVCWLLSYSPRIFDGRVKRFPIEDHNVPSFQMMYDNDNTELHHH</sequence>
<reference evidence="1 2" key="1">
    <citation type="journal article" date="2022" name="bioRxiv">
        <title>The genome of the oomycete Peronosclerospora sorghi, a cosmopolitan pathogen of maize and sorghum, is inflated with dispersed pseudogenes.</title>
        <authorList>
            <person name="Fletcher K."/>
            <person name="Martin F."/>
            <person name="Isakeit T."/>
            <person name="Cavanaugh K."/>
            <person name="Magill C."/>
            <person name="Michelmore R."/>
        </authorList>
    </citation>
    <scope>NUCLEOTIDE SEQUENCE [LARGE SCALE GENOMIC DNA]</scope>
    <source>
        <strain evidence="1">P6</strain>
    </source>
</reference>
<evidence type="ECO:0000313" key="1">
    <source>
        <dbReference type="EMBL" id="KAI9911203.1"/>
    </source>
</evidence>
<dbReference type="EMBL" id="CM047584">
    <property type="protein sequence ID" value="KAI9911203.1"/>
    <property type="molecule type" value="Genomic_DNA"/>
</dbReference>
<proteinExistence type="predicted"/>
<evidence type="ECO:0000313" key="2">
    <source>
        <dbReference type="Proteomes" id="UP001163321"/>
    </source>
</evidence>
<protein>
    <submittedName>
        <fullName evidence="1">Uncharacterized protein</fullName>
    </submittedName>
</protein>
<keyword evidence="2" id="KW-1185">Reference proteome</keyword>
<comment type="caution">
    <text evidence="1">The sequence shown here is derived from an EMBL/GenBank/DDBJ whole genome shotgun (WGS) entry which is preliminary data.</text>
</comment>
<gene>
    <name evidence="1" type="ORF">PsorP6_009406</name>
</gene>
<organism evidence="1 2">
    <name type="scientific">Peronosclerospora sorghi</name>
    <dbReference type="NCBI Taxonomy" id="230839"/>
    <lineage>
        <taxon>Eukaryota</taxon>
        <taxon>Sar</taxon>
        <taxon>Stramenopiles</taxon>
        <taxon>Oomycota</taxon>
        <taxon>Peronosporomycetes</taxon>
        <taxon>Peronosporales</taxon>
        <taxon>Peronosporaceae</taxon>
        <taxon>Peronosclerospora</taxon>
    </lineage>
</organism>
<name>A0ACC0VZC6_9STRA</name>
<dbReference type="Proteomes" id="UP001163321">
    <property type="component" value="Chromosome 5"/>
</dbReference>
<accession>A0ACC0VZC6</accession>